<dbReference type="AlphaFoldDB" id="A0A6J4ND60"/>
<dbReference type="GO" id="GO:0003852">
    <property type="term" value="F:2-isopropylmalate synthase activity"/>
    <property type="evidence" value="ECO:0007669"/>
    <property type="project" value="UniProtKB-EC"/>
</dbReference>
<keyword evidence="2" id="KW-0012">Acyltransferase</keyword>
<dbReference type="EMBL" id="CADCUX010000009">
    <property type="protein sequence ID" value="CAA9384504.1"/>
    <property type="molecule type" value="Genomic_DNA"/>
</dbReference>
<feature type="compositionally biased region" description="Basic and acidic residues" evidence="1">
    <location>
        <begin position="106"/>
        <end position="115"/>
    </location>
</feature>
<evidence type="ECO:0000256" key="1">
    <source>
        <dbReference type="SAM" id="MobiDB-lite"/>
    </source>
</evidence>
<feature type="non-terminal residue" evidence="2">
    <location>
        <position position="257"/>
    </location>
</feature>
<feature type="region of interest" description="Disordered" evidence="1">
    <location>
        <begin position="19"/>
        <end position="45"/>
    </location>
</feature>
<proteinExistence type="predicted"/>
<evidence type="ECO:0000313" key="2">
    <source>
        <dbReference type="EMBL" id="CAA9384504.1"/>
    </source>
</evidence>
<protein>
    <submittedName>
        <fullName evidence="2">2-isopropylmalate synthase</fullName>
        <ecNumber evidence="2">2.3.3.13</ecNumber>
    </submittedName>
</protein>
<feature type="region of interest" description="Disordered" evidence="1">
    <location>
        <begin position="72"/>
        <end position="115"/>
    </location>
</feature>
<dbReference type="EC" id="2.3.3.13" evidence="2"/>
<accession>A0A6J4ND60</accession>
<reference evidence="2" key="1">
    <citation type="submission" date="2020-02" db="EMBL/GenBank/DDBJ databases">
        <authorList>
            <person name="Meier V. D."/>
        </authorList>
    </citation>
    <scope>NUCLEOTIDE SEQUENCE</scope>
    <source>
        <strain evidence="2">AVDCRST_MAG51</strain>
    </source>
</reference>
<feature type="compositionally biased region" description="Basic residues" evidence="1">
    <location>
        <begin position="77"/>
        <end position="103"/>
    </location>
</feature>
<feature type="compositionally biased region" description="Basic and acidic residues" evidence="1">
    <location>
        <begin position="20"/>
        <end position="33"/>
    </location>
</feature>
<name>A0A6J4ND60_9BURK</name>
<sequence>GRPTDHLRHHLARRRAIARRLHDQGREAADRPPARTTQGGRDRGRLCRQLQRRFRGRAGHRQCDQGFDRLLALPGQRPRHRTRGRGAQRRQSRPHPHLHRHLAAAHGKEAAHDARPGARAGAAVGAVRTQPLRGHRVLARGRLSQRDGFPVPGARSRDRRRRDHHQRARHRRLRGPGALRQLHQDAARAHPELGQGDLVGALPQRPGHGGGQLPGRRQDRRSAPGRMHDQRPGRTGGQLLAGRDRHGRAHPQGLLRA</sequence>
<organism evidence="2">
    <name type="scientific">uncultured Ramlibacter sp</name>
    <dbReference type="NCBI Taxonomy" id="260755"/>
    <lineage>
        <taxon>Bacteria</taxon>
        <taxon>Pseudomonadati</taxon>
        <taxon>Pseudomonadota</taxon>
        <taxon>Betaproteobacteria</taxon>
        <taxon>Burkholderiales</taxon>
        <taxon>Comamonadaceae</taxon>
        <taxon>Ramlibacter</taxon>
        <taxon>environmental samples</taxon>
    </lineage>
</organism>
<feature type="region of interest" description="Disordered" evidence="1">
    <location>
        <begin position="196"/>
        <end position="257"/>
    </location>
</feature>
<feature type="non-terminal residue" evidence="2">
    <location>
        <position position="1"/>
    </location>
</feature>
<gene>
    <name evidence="2" type="ORF">AVDCRST_MAG51-18</name>
</gene>
<feature type="region of interest" description="Disordered" evidence="1">
    <location>
        <begin position="140"/>
        <end position="179"/>
    </location>
</feature>
<feature type="compositionally biased region" description="Basic residues" evidence="1">
    <location>
        <begin position="157"/>
        <end position="174"/>
    </location>
</feature>
<keyword evidence="2" id="KW-0808">Transferase</keyword>
<feature type="compositionally biased region" description="Basic and acidic residues" evidence="1">
    <location>
        <begin position="216"/>
        <end position="232"/>
    </location>
</feature>